<keyword evidence="3" id="KW-1185">Reference proteome</keyword>
<reference evidence="2 3" key="1">
    <citation type="submission" date="2017-09" db="EMBL/GenBank/DDBJ databases">
        <authorList>
            <person name="Ehlers B."/>
            <person name="Leendertz F.H."/>
        </authorList>
    </citation>
    <scope>NUCLEOTIDE SEQUENCE [LARGE SCALE GENOMIC DNA]</scope>
    <source>
        <strain evidence="2 3">CGMCC 1.05381</strain>
    </source>
</reference>
<dbReference type="AlphaFoldDB" id="A0A2C8YR30"/>
<name>A0A2C8YR30_9MICO</name>
<evidence type="ECO:0000313" key="3">
    <source>
        <dbReference type="Proteomes" id="UP000219440"/>
    </source>
</evidence>
<feature type="transmembrane region" description="Helical" evidence="1">
    <location>
        <begin position="34"/>
        <end position="58"/>
    </location>
</feature>
<dbReference type="Proteomes" id="UP000219440">
    <property type="component" value="Unassembled WGS sequence"/>
</dbReference>
<protein>
    <submittedName>
        <fullName evidence="2">Uncharacterized protein</fullName>
    </submittedName>
</protein>
<accession>A0A2C8YR30</accession>
<organism evidence="2 3">
    <name type="scientific">Salinibacterium xinjiangense</name>
    <dbReference type="NCBI Taxonomy" id="386302"/>
    <lineage>
        <taxon>Bacteria</taxon>
        <taxon>Bacillati</taxon>
        <taxon>Actinomycetota</taxon>
        <taxon>Actinomycetes</taxon>
        <taxon>Micrococcales</taxon>
        <taxon>Microbacteriaceae</taxon>
        <taxon>Salinibacterium</taxon>
    </lineage>
</organism>
<feature type="transmembrane region" description="Helical" evidence="1">
    <location>
        <begin position="95"/>
        <end position="118"/>
    </location>
</feature>
<evidence type="ECO:0000256" key="1">
    <source>
        <dbReference type="SAM" id="Phobius"/>
    </source>
</evidence>
<sequence>MVALAVLIFAQCALLAAATGYLVIELIIDTPDSYASAVALAVLTTIAAVWLAIIGVNVLRGSPWVRGATIVVQVLQIAVAIGAFQGSFARPDLGWLLLIPAVAALVLLFTSPVLAATVRRP</sequence>
<gene>
    <name evidence="2" type="ORF">SAMN06296378_0478</name>
</gene>
<keyword evidence="1" id="KW-0472">Membrane</keyword>
<evidence type="ECO:0000313" key="2">
    <source>
        <dbReference type="EMBL" id="SOE52925.1"/>
    </source>
</evidence>
<feature type="transmembrane region" description="Helical" evidence="1">
    <location>
        <begin position="70"/>
        <end position="89"/>
    </location>
</feature>
<proteinExistence type="predicted"/>
<keyword evidence="1" id="KW-1133">Transmembrane helix</keyword>
<dbReference type="EMBL" id="OCST01000001">
    <property type="protein sequence ID" value="SOE52925.1"/>
    <property type="molecule type" value="Genomic_DNA"/>
</dbReference>
<keyword evidence="1" id="KW-0812">Transmembrane</keyword>